<evidence type="ECO:0000256" key="2">
    <source>
        <dbReference type="SAM" id="Phobius"/>
    </source>
</evidence>
<keyword evidence="4" id="KW-1185">Reference proteome</keyword>
<keyword evidence="2" id="KW-1133">Transmembrane helix</keyword>
<accession>A0A8W8P2K8</accession>
<sequence>MTDEETAPRSKHGYVNLSEDKNSTVPPAPKPSGISMILKPILSLKGVQFQENVEQATSASNVVSRYSKKGKELGKIQVDDIGKDLYGRPIYITENSNRDIIVSDEQRKAIVVVDECGRHRFNYKSWFVIILIITLLYISLMRTDTF</sequence>
<feature type="region of interest" description="Disordered" evidence="1">
    <location>
        <begin position="1"/>
        <end position="30"/>
    </location>
</feature>
<organism evidence="3 4">
    <name type="scientific">Magallana gigas</name>
    <name type="common">Pacific oyster</name>
    <name type="synonym">Crassostrea gigas</name>
    <dbReference type="NCBI Taxonomy" id="29159"/>
    <lineage>
        <taxon>Eukaryota</taxon>
        <taxon>Metazoa</taxon>
        <taxon>Spiralia</taxon>
        <taxon>Lophotrochozoa</taxon>
        <taxon>Mollusca</taxon>
        <taxon>Bivalvia</taxon>
        <taxon>Autobranchia</taxon>
        <taxon>Pteriomorphia</taxon>
        <taxon>Ostreida</taxon>
        <taxon>Ostreoidea</taxon>
        <taxon>Ostreidae</taxon>
        <taxon>Magallana</taxon>
    </lineage>
</organism>
<evidence type="ECO:0000256" key="1">
    <source>
        <dbReference type="SAM" id="MobiDB-lite"/>
    </source>
</evidence>
<evidence type="ECO:0000313" key="3">
    <source>
        <dbReference type="EnsemblMetazoa" id="G9274.1:cds"/>
    </source>
</evidence>
<name>A0A8W8P2K8_MAGGI</name>
<keyword evidence="2" id="KW-0812">Transmembrane</keyword>
<feature type="transmembrane region" description="Helical" evidence="2">
    <location>
        <begin position="123"/>
        <end position="140"/>
    </location>
</feature>
<keyword evidence="2" id="KW-0472">Membrane</keyword>
<evidence type="ECO:0000313" key="4">
    <source>
        <dbReference type="Proteomes" id="UP000005408"/>
    </source>
</evidence>
<reference evidence="3" key="1">
    <citation type="submission" date="2022-08" db="UniProtKB">
        <authorList>
            <consortium name="EnsemblMetazoa"/>
        </authorList>
    </citation>
    <scope>IDENTIFICATION</scope>
    <source>
        <strain evidence="3">05x7-T-G4-1.051#20</strain>
    </source>
</reference>
<dbReference type="Proteomes" id="UP000005408">
    <property type="component" value="Unassembled WGS sequence"/>
</dbReference>
<dbReference type="AlphaFoldDB" id="A0A8W8P2K8"/>
<proteinExistence type="predicted"/>
<dbReference type="EnsemblMetazoa" id="G9274.1">
    <property type="protein sequence ID" value="G9274.1:cds"/>
    <property type="gene ID" value="G9274"/>
</dbReference>
<protein>
    <submittedName>
        <fullName evidence="3">Uncharacterized protein</fullName>
    </submittedName>
</protein>